<reference evidence="2 3" key="1">
    <citation type="submission" date="2021-05" db="EMBL/GenBank/DDBJ databases">
        <title>Genome Assembly of Synthetic Allotetraploid Brassica napus Reveals Homoeologous Exchanges between Subgenomes.</title>
        <authorList>
            <person name="Davis J.T."/>
        </authorList>
    </citation>
    <scope>NUCLEOTIDE SEQUENCE [LARGE SCALE GENOMIC DNA]</scope>
    <source>
        <strain evidence="3">cv. Da-Ae</strain>
        <tissue evidence="2">Seedling</tissue>
    </source>
</reference>
<feature type="chain" id="PRO_5046771843" evidence="1">
    <location>
        <begin position="29"/>
        <end position="78"/>
    </location>
</feature>
<evidence type="ECO:0000313" key="2">
    <source>
        <dbReference type="EMBL" id="KAH0889810.1"/>
    </source>
</evidence>
<evidence type="ECO:0000313" key="3">
    <source>
        <dbReference type="Proteomes" id="UP000824890"/>
    </source>
</evidence>
<proteinExistence type="predicted"/>
<protein>
    <submittedName>
        <fullName evidence="2">Uncharacterized protein</fullName>
    </submittedName>
</protein>
<sequence length="78" mass="8995">MASLSSHPLMKKLVTFILSTMFLTTASSETQCQHFKHILPPSHGPFLKRSPHHRLHWYLSPLFQSLRATSIRTRSLKP</sequence>
<gene>
    <name evidence="2" type="ORF">HID58_052239</name>
</gene>
<comment type="caution">
    <text evidence="2">The sequence shown here is derived from an EMBL/GenBank/DDBJ whole genome shotgun (WGS) entry which is preliminary data.</text>
</comment>
<accession>A0ABQ8ACQ4</accession>
<dbReference type="EMBL" id="JAGKQM010000013">
    <property type="protein sequence ID" value="KAH0889810.1"/>
    <property type="molecule type" value="Genomic_DNA"/>
</dbReference>
<keyword evidence="1" id="KW-0732">Signal</keyword>
<dbReference type="Proteomes" id="UP000824890">
    <property type="component" value="Unassembled WGS sequence"/>
</dbReference>
<name>A0ABQ8ACQ4_BRANA</name>
<organism evidence="2 3">
    <name type="scientific">Brassica napus</name>
    <name type="common">Rape</name>
    <dbReference type="NCBI Taxonomy" id="3708"/>
    <lineage>
        <taxon>Eukaryota</taxon>
        <taxon>Viridiplantae</taxon>
        <taxon>Streptophyta</taxon>
        <taxon>Embryophyta</taxon>
        <taxon>Tracheophyta</taxon>
        <taxon>Spermatophyta</taxon>
        <taxon>Magnoliopsida</taxon>
        <taxon>eudicotyledons</taxon>
        <taxon>Gunneridae</taxon>
        <taxon>Pentapetalae</taxon>
        <taxon>rosids</taxon>
        <taxon>malvids</taxon>
        <taxon>Brassicales</taxon>
        <taxon>Brassicaceae</taxon>
        <taxon>Brassiceae</taxon>
        <taxon>Brassica</taxon>
    </lineage>
</organism>
<evidence type="ECO:0000256" key="1">
    <source>
        <dbReference type="SAM" id="SignalP"/>
    </source>
</evidence>
<keyword evidence="3" id="KW-1185">Reference proteome</keyword>
<feature type="signal peptide" evidence="1">
    <location>
        <begin position="1"/>
        <end position="28"/>
    </location>
</feature>